<dbReference type="Proteomes" id="UP000729402">
    <property type="component" value="Unassembled WGS sequence"/>
</dbReference>
<gene>
    <name evidence="2" type="ORF">GUJ93_ZPchr0004g39701</name>
</gene>
<protein>
    <submittedName>
        <fullName evidence="2">Uncharacterized protein</fullName>
    </submittedName>
</protein>
<dbReference type="EMBL" id="JAAALK010000285">
    <property type="protein sequence ID" value="KAG8066198.1"/>
    <property type="molecule type" value="Genomic_DNA"/>
</dbReference>
<reference evidence="2" key="2">
    <citation type="submission" date="2021-02" db="EMBL/GenBank/DDBJ databases">
        <authorList>
            <person name="Kimball J.A."/>
            <person name="Haas M.W."/>
            <person name="Macchietto M."/>
            <person name="Kono T."/>
            <person name="Duquette J."/>
            <person name="Shao M."/>
        </authorList>
    </citation>
    <scope>NUCLEOTIDE SEQUENCE</scope>
    <source>
        <tissue evidence="2">Fresh leaf tissue</tissue>
    </source>
</reference>
<evidence type="ECO:0000256" key="1">
    <source>
        <dbReference type="SAM" id="MobiDB-lite"/>
    </source>
</evidence>
<evidence type="ECO:0000313" key="3">
    <source>
        <dbReference type="Proteomes" id="UP000729402"/>
    </source>
</evidence>
<reference evidence="2" key="1">
    <citation type="journal article" date="2021" name="bioRxiv">
        <title>Whole Genome Assembly and Annotation of Northern Wild Rice, Zizania palustris L., Supports a Whole Genome Duplication in the Zizania Genus.</title>
        <authorList>
            <person name="Haas M."/>
            <person name="Kono T."/>
            <person name="Macchietto M."/>
            <person name="Millas R."/>
            <person name="McGilp L."/>
            <person name="Shao M."/>
            <person name="Duquette J."/>
            <person name="Hirsch C.N."/>
            <person name="Kimball J."/>
        </authorList>
    </citation>
    <scope>NUCLEOTIDE SEQUENCE</scope>
    <source>
        <tissue evidence="2">Fresh leaf tissue</tissue>
    </source>
</reference>
<sequence>MSGADEGVLVLIGDAVPAVFSGDEGVDEVGVASVITQVRSPRVEEDSGDDERRLERGRRCGVKKGVAGVSFGFVPSVSEGFSVCSIQETNTPSFIKNSRRPRRLDSEFQELTSEQCQIEALAWQCRQLPASPDWPPSMAPVEWSSSELSLPSSRGRPPLFSWDSVPLSCRLHKVMPPKKCGRDQGSGTGCSHTAFPDHGDGKPSVEVESSQSESISQEELKTTIREMQEMLRILRQGIHVNHGGNANIALASPVEQVAMEGDQSTKYINLMVVDRITIMVITLQMEGNQSTKYSVDDALLS</sequence>
<feature type="region of interest" description="Disordered" evidence="1">
    <location>
        <begin position="178"/>
        <end position="219"/>
    </location>
</feature>
<proteinExistence type="predicted"/>
<keyword evidence="3" id="KW-1185">Reference proteome</keyword>
<feature type="compositionally biased region" description="Basic and acidic residues" evidence="1">
    <location>
        <begin position="195"/>
        <end position="205"/>
    </location>
</feature>
<organism evidence="2 3">
    <name type="scientific">Zizania palustris</name>
    <name type="common">Northern wild rice</name>
    <dbReference type="NCBI Taxonomy" id="103762"/>
    <lineage>
        <taxon>Eukaryota</taxon>
        <taxon>Viridiplantae</taxon>
        <taxon>Streptophyta</taxon>
        <taxon>Embryophyta</taxon>
        <taxon>Tracheophyta</taxon>
        <taxon>Spermatophyta</taxon>
        <taxon>Magnoliopsida</taxon>
        <taxon>Liliopsida</taxon>
        <taxon>Poales</taxon>
        <taxon>Poaceae</taxon>
        <taxon>BOP clade</taxon>
        <taxon>Oryzoideae</taxon>
        <taxon>Oryzeae</taxon>
        <taxon>Zizaniinae</taxon>
        <taxon>Zizania</taxon>
    </lineage>
</organism>
<comment type="caution">
    <text evidence="2">The sequence shown here is derived from an EMBL/GenBank/DDBJ whole genome shotgun (WGS) entry which is preliminary data.</text>
</comment>
<accession>A0A8J5VZV5</accession>
<name>A0A8J5VZV5_ZIZPA</name>
<dbReference type="AlphaFoldDB" id="A0A8J5VZV5"/>
<feature type="compositionally biased region" description="Low complexity" evidence="1">
    <location>
        <begin position="206"/>
        <end position="217"/>
    </location>
</feature>
<evidence type="ECO:0000313" key="2">
    <source>
        <dbReference type="EMBL" id="KAG8066198.1"/>
    </source>
</evidence>